<accession>A0ACC3BYA0</accession>
<evidence type="ECO:0000313" key="1">
    <source>
        <dbReference type="EMBL" id="KAK1862674.1"/>
    </source>
</evidence>
<dbReference type="EMBL" id="CM020618">
    <property type="protein sequence ID" value="KAK1862674.1"/>
    <property type="molecule type" value="Genomic_DNA"/>
</dbReference>
<keyword evidence="2" id="KW-1185">Reference proteome</keyword>
<gene>
    <name evidence="1" type="ORF">I4F81_005242</name>
</gene>
<evidence type="ECO:0000313" key="2">
    <source>
        <dbReference type="Proteomes" id="UP000798662"/>
    </source>
</evidence>
<organism evidence="1 2">
    <name type="scientific">Pyropia yezoensis</name>
    <name type="common">Susabi-nori</name>
    <name type="synonym">Porphyra yezoensis</name>
    <dbReference type="NCBI Taxonomy" id="2788"/>
    <lineage>
        <taxon>Eukaryota</taxon>
        <taxon>Rhodophyta</taxon>
        <taxon>Bangiophyceae</taxon>
        <taxon>Bangiales</taxon>
        <taxon>Bangiaceae</taxon>
        <taxon>Pyropia</taxon>
    </lineage>
</organism>
<name>A0ACC3BYA0_PYRYE</name>
<comment type="caution">
    <text evidence="1">The sequence shown here is derived from an EMBL/GenBank/DDBJ whole genome shotgun (WGS) entry which is preliminary data.</text>
</comment>
<sequence length="537" mass="56387">MSQPVIPIAPRTRVRAPPLDAGGLARSGGSSSGVWSTFRRVESSRHDGPVSRIEFSPAEPHEAAVTAGSAVALLHARTSTVRRRLSRFKDIARGGSYKGDGRLLVAGGDNGVVQVFDLASRAILRTFSGHEGAVHSSRFSTDGLRVLSGGDDGTVKVWDVPTSRLLTTLSDATDYVRCQSPSPSSPHLWAAGSYDHHLRVYDLRTRGAPIFDIDHGAQVDDVHLLPGGGLAMSVGGPEARVWNLLGGGAVAATLRSHAKAVTCAAVRPDGRVFTGGLDAAVKVHNVATWEVMHTYFYSAQVLSVGASADGGRVGVGLVDGTVVVRHKERAAAATAVKAARAAAGGTRSGRRQKPSSGIAGMESDSDDASAEEDEAPLGDLTGLPNFLGLVNAASATDADARIATGRRRAYLRLQPWDNAMRRFDWRLALDEVLDGGPVSAAVGVLEQLSVLGKLVDALNDRSEAELAPLVALLCRQLSVPEFGALMVEVAHVVLDVYGEKLGAPALDALRTAVSREVHVLGQVEQCLGMCQLVLGRS</sequence>
<dbReference type="Proteomes" id="UP000798662">
    <property type="component" value="Chromosome 1"/>
</dbReference>
<reference evidence="1" key="1">
    <citation type="submission" date="2019-11" db="EMBL/GenBank/DDBJ databases">
        <title>Nori genome reveals adaptations in red seaweeds to the harsh intertidal environment.</title>
        <authorList>
            <person name="Wang D."/>
            <person name="Mao Y."/>
        </authorList>
    </citation>
    <scope>NUCLEOTIDE SEQUENCE</scope>
    <source>
        <tissue evidence="1">Gametophyte</tissue>
    </source>
</reference>
<protein>
    <submittedName>
        <fullName evidence="1">Uncharacterized protein</fullName>
    </submittedName>
</protein>
<proteinExistence type="predicted"/>